<dbReference type="InterPro" id="IPR026555">
    <property type="entry name" value="NSL3/Tex30"/>
</dbReference>
<evidence type="ECO:0000313" key="4">
    <source>
        <dbReference type="Proteomes" id="UP001589613"/>
    </source>
</evidence>
<dbReference type="GO" id="GO:0016787">
    <property type="term" value="F:hydrolase activity"/>
    <property type="evidence" value="ECO:0007669"/>
    <property type="project" value="UniProtKB-KW"/>
</dbReference>
<dbReference type="RefSeq" id="WP_141337839.1">
    <property type="nucleotide sequence ID" value="NZ_JBHMAX010000007.1"/>
</dbReference>
<dbReference type="Gene3D" id="3.40.50.1820">
    <property type="entry name" value="alpha/beta hydrolase"/>
    <property type="match status" value="1"/>
</dbReference>
<dbReference type="Pfam" id="PF20408">
    <property type="entry name" value="Abhydrolase_11"/>
    <property type="match status" value="1"/>
</dbReference>
<protein>
    <submittedName>
        <fullName evidence="3">Alpha/beta family hydrolase</fullName>
    </submittedName>
</protein>
<gene>
    <name evidence="3" type="ORF">ACFFN0_03960</name>
</gene>
<reference evidence="3 4" key="1">
    <citation type="submission" date="2024-09" db="EMBL/GenBank/DDBJ databases">
        <authorList>
            <person name="Sun Q."/>
            <person name="Mori K."/>
        </authorList>
    </citation>
    <scope>NUCLEOTIDE SEQUENCE [LARGE SCALE GENOMIC DNA]</scope>
    <source>
        <strain evidence="3 4">JCM 12763</strain>
    </source>
</reference>
<dbReference type="PANTHER" id="PTHR13136:SF11">
    <property type="entry name" value="TESTIS-EXPRESSED PROTEIN 30"/>
    <property type="match status" value="1"/>
</dbReference>
<dbReference type="Proteomes" id="UP001589613">
    <property type="component" value="Unassembled WGS sequence"/>
</dbReference>
<evidence type="ECO:0000313" key="3">
    <source>
        <dbReference type="EMBL" id="MFB9731197.1"/>
    </source>
</evidence>
<accession>A0ABV5V066</accession>
<organism evidence="3 4">
    <name type="scientific">Ornithinimicrobium kibberense</name>
    <dbReference type="NCBI Taxonomy" id="282060"/>
    <lineage>
        <taxon>Bacteria</taxon>
        <taxon>Bacillati</taxon>
        <taxon>Actinomycetota</taxon>
        <taxon>Actinomycetes</taxon>
        <taxon>Micrococcales</taxon>
        <taxon>Ornithinimicrobiaceae</taxon>
        <taxon>Ornithinimicrobium</taxon>
    </lineage>
</organism>
<proteinExistence type="predicted"/>
<dbReference type="InterPro" id="IPR046879">
    <property type="entry name" value="KANL3/Tex30_Abhydrolase"/>
</dbReference>
<keyword evidence="4" id="KW-1185">Reference proteome</keyword>
<dbReference type="InterPro" id="IPR029058">
    <property type="entry name" value="AB_hydrolase_fold"/>
</dbReference>
<evidence type="ECO:0000256" key="1">
    <source>
        <dbReference type="SAM" id="MobiDB-lite"/>
    </source>
</evidence>
<comment type="caution">
    <text evidence="3">The sequence shown here is derived from an EMBL/GenBank/DDBJ whole genome shotgun (WGS) entry which is preliminary data.</text>
</comment>
<keyword evidence="3" id="KW-0378">Hydrolase</keyword>
<evidence type="ECO:0000259" key="2">
    <source>
        <dbReference type="Pfam" id="PF20408"/>
    </source>
</evidence>
<feature type="domain" description="KANL3/Tex30 alpha/beta hydrolase-like" evidence="2">
    <location>
        <begin position="33"/>
        <end position="198"/>
    </location>
</feature>
<dbReference type="SUPFAM" id="SSF53474">
    <property type="entry name" value="alpha/beta-Hydrolases"/>
    <property type="match status" value="1"/>
</dbReference>
<dbReference type="PANTHER" id="PTHR13136">
    <property type="entry name" value="TESTIS DEVELOPMENT PROTEIN PRTD"/>
    <property type="match status" value="1"/>
</dbReference>
<dbReference type="EMBL" id="JBHMAX010000007">
    <property type="protein sequence ID" value="MFB9731197.1"/>
    <property type="molecule type" value="Genomic_DNA"/>
</dbReference>
<feature type="region of interest" description="Disordered" evidence="1">
    <location>
        <begin position="1"/>
        <end position="21"/>
    </location>
</feature>
<name>A0ABV5V066_9MICO</name>
<sequence length="233" mass="24048">MTAGTAGPAEQLVPTDQGPGRVRVFPAPSPVGTLLLGHGAGGRRDTPDVLALTSLADHGWTVVLVDQPWRVAGRRVATAPPRLDAAWLQILGALSEDRGPGLDPLPRPWVLGGRSAGARVACRTAALDDGTPRPGVAAVICVAFPLHPPGRPDRTRAPELAGPVRAGLPTLVVQGSADPFGRPEEVVAAVTDPRLTVVPVPGTHSATRDLPALTGAVRRLLATLPPDPEDAPR</sequence>